<name>A0ABS8ZR84_9PSEU</name>
<dbReference type="EMBL" id="JAJVCN010000004">
    <property type="protein sequence ID" value="MCE7010264.1"/>
    <property type="molecule type" value="Genomic_DNA"/>
</dbReference>
<protein>
    <submittedName>
        <fullName evidence="4">MBL fold metallo-hydrolase</fullName>
    </submittedName>
</protein>
<evidence type="ECO:0000256" key="2">
    <source>
        <dbReference type="SAM" id="SignalP"/>
    </source>
</evidence>
<dbReference type="SUPFAM" id="SSF56281">
    <property type="entry name" value="Metallo-hydrolase/oxidoreductase"/>
    <property type="match status" value="1"/>
</dbReference>
<evidence type="ECO:0000313" key="4">
    <source>
        <dbReference type="EMBL" id="MCE7010264.1"/>
    </source>
</evidence>
<keyword evidence="5" id="KW-1185">Reference proteome</keyword>
<dbReference type="Gene3D" id="3.60.15.10">
    <property type="entry name" value="Ribonuclease Z/Hydroxyacylglutathione hydrolase-like"/>
    <property type="match status" value="1"/>
</dbReference>
<evidence type="ECO:0000313" key="5">
    <source>
        <dbReference type="Proteomes" id="UP001521150"/>
    </source>
</evidence>
<evidence type="ECO:0000256" key="1">
    <source>
        <dbReference type="SAM" id="MobiDB-lite"/>
    </source>
</evidence>
<comment type="caution">
    <text evidence="4">The sequence shown here is derived from an EMBL/GenBank/DDBJ whole genome shotgun (WGS) entry which is preliminary data.</text>
</comment>
<reference evidence="4 5" key="1">
    <citation type="submission" date="2021-12" db="EMBL/GenBank/DDBJ databases">
        <title>Genome sequence of Kibdelosporangium philippinense ATCC 49844.</title>
        <authorList>
            <person name="Fedorov E.A."/>
            <person name="Omeragic M."/>
            <person name="Shalygina K.F."/>
            <person name="Maclea K.S."/>
        </authorList>
    </citation>
    <scope>NUCLEOTIDE SEQUENCE [LARGE SCALE GENOMIC DNA]</scope>
    <source>
        <strain evidence="4 5">ATCC 49844</strain>
    </source>
</reference>
<feature type="domain" description="Metallo-beta-lactamase" evidence="3">
    <location>
        <begin position="79"/>
        <end position="138"/>
    </location>
</feature>
<feature type="region of interest" description="Disordered" evidence="1">
    <location>
        <begin position="176"/>
        <end position="213"/>
    </location>
</feature>
<proteinExistence type="predicted"/>
<sequence>MSDQLTRRGILAFGAAAGLSATALAGSAHAQTTPKPTFLPLPLESKPRPVPPEGYILDRVGDAMYVVTAGGNQTPFVVTRIGVVLIDAPPSLANFLPAAIRRVTNKRVTHIIYSHSHADHIAGAAAFGNVFRIAHEETAQTMRIARDPNRPMPTTTFRDRYHLNVGGERFELSYPGNNHGRQCARNPYRARPTGQAAHRDVRRRAHPPARHPA</sequence>
<dbReference type="Proteomes" id="UP001521150">
    <property type="component" value="Unassembled WGS sequence"/>
</dbReference>
<organism evidence="4 5">
    <name type="scientific">Kibdelosporangium philippinense</name>
    <dbReference type="NCBI Taxonomy" id="211113"/>
    <lineage>
        <taxon>Bacteria</taxon>
        <taxon>Bacillati</taxon>
        <taxon>Actinomycetota</taxon>
        <taxon>Actinomycetes</taxon>
        <taxon>Pseudonocardiales</taxon>
        <taxon>Pseudonocardiaceae</taxon>
        <taxon>Kibdelosporangium</taxon>
    </lineage>
</organism>
<dbReference type="InterPro" id="IPR036866">
    <property type="entry name" value="RibonucZ/Hydroxyglut_hydro"/>
</dbReference>
<feature type="compositionally biased region" description="Basic residues" evidence="1">
    <location>
        <begin position="200"/>
        <end position="213"/>
    </location>
</feature>
<dbReference type="PROSITE" id="PS51318">
    <property type="entry name" value="TAT"/>
    <property type="match status" value="1"/>
</dbReference>
<feature type="chain" id="PRO_5047253223" evidence="2">
    <location>
        <begin position="31"/>
        <end position="213"/>
    </location>
</feature>
<dbReference type="Pfam" id="PF00753">
    <property type="entry name" value="Lactamase_B"/>
    <property type="match status" value="1"/>
</dbReference>
<evidence type="ECO:0000259" key="3">
    <source>
        <dbReference type="Pfam" id="PF00753"/>
    </source>
</evidence>
<dbReference type="InterPro" id="IPR001279">
    <property type="entry name" value="Metallo-B-lactamas"/>
</dbReference>
<gene>
    <name evidence="4" type="ORF">LWC34_46790</name>
</gene>
<accession>A0ABS8ZR84</accession>
<keyword evidence="2" id="KW-0732">Signal</keyword>
<dbReference type="RefSeq" id="WP_233731822.1">
    <property type="nucleotide sequence ID" value="NZ_JAJVCN010000004.1"/>
</dbReference>
<feature type="signal peptide" evidence="2">
    <location>
        <begin position="1"/>
        <end position="30"/>
    </location>
</feature>
<dbReference type="InterPro" id="IPR006311">
    <property type="entry name" value="TAT_signal"/>
</dbReference>